<evidence type="ECO:0000313" key="3">
    <source>
        <dbReference type="Proteomes" id="UP000325372"/>
    </source>
</evidence>
<organism evidence="2 3">
    <name type="scientific">Marinihelvus fidelis</name>
    <dbReference type="NCBI Taxonomy" id="2613842"/>
    <lineage>
        <taxon>Bacteria</taxon>
        <taxon>Pseudomonadati</taxon>
        <taxon>Pseudomonadota</taxon>
        <taxon>Gammaproteobacteria</taxon>
        <taxon>Chromatiales</taxon>
        <taxon>Wenzhouxiangellaceae</taxon>
        <taxon>Marinihelvus</taxon>
    </lineage>
</organism>
<dbReference type="AlphaFoldDB" id="A0A5N0TLD2"/>
<evidence type="ECO:0000313" key="2">
    <source>
        <dbReference type="EMBL" id="KAA9134129.1"/>
    </source>
</evidence>
<keyword evidence="1" id="KW-0812">Transmembrane</keyword>
<dbReference type="Gene3D" id="2.120.10.30">
    <property type="entry name" value="TolB, C-terminal domain"/>
    <property type="match status" value="1"/>
</dbReference>
<keyword evidence="1" id="KW-0472">Membrane</keyword>
<name>A0A5N0TLD2_9GAMM</name>
<accession>A0A5N0TLD2</accession>
<gene>
    <name evidence="2" type="ORF">F3N42_00870</name>
</gene>
<reference evidence="2 3" key="1">
    <citation type="submission" date="2019-09" db="EMBL/GenBank/DDBJ databases">
        <title>Wenzhouxiangella sp. Genome sequencing and assembly.</title>
        <authorList>
            <person name="Zhang R."/>
        </authorList>
    </citation>
    <scope>NUCLEOTIDE SEQUENCE [LARGE SCALE GENOMIC DNA]</scope>
    <source>
        <strain evidence="2 3">W260</strain>
    </source>
</reference>
<sequence>MCRRLIHLQTFPLLGKNEQSGKNQGSIRPFLAACSRVLNQECAPGFSNILSCVHFRHNLLLLIRGGKMNRNKLKILVLTAAVLTALSPVTHAGKQMFPKTVPVLDGSPHEGFTIGKGTTAYSGSVDGSIYRVDLRSGEGEVLVPPVPDFDVLTDCQKLGMRLDRRSNLLFVAGCFYGDATVYDGDTGEVVMIYQLADLGHVINDIAITRDTVYFTDFTAPFLYSLPLSKNGRIPMEPDAATAIPLAGGITTGNGIVATPDGSTLIVGDSQTAQIYRVDPTTGQSDLIDVNPPLVGFIDGIIMRDNLLFILTPFGDGSGGDWVQVVALDDDLLTGEMLGKIIDPDMDGVASGAFHGDALYVNNARYNDWPTPDTAYWITRLSIDDIQP</sequence>
<dbReference type="SUPFAM" id="SSF63829">
    <property type="entry name" value="Calcium-dependent phosphotriesterase"/>
    <property type="match status" value="1"/>
</dbReference>
<comment type="caution">
    <text evidence="2">The sequence shown here is derived from an EMBL/GenBank/DDBJ whole genome shotgun (WGS) entry which is preliminary data.</text>
</comment>
<keyword evidence="1" id="KW-1133">Transmembrane helix</keyword>
<protein>
    <submittedName>
        <fullName evidence="2">Uncharacterized protein</fullName>
    </submittedName>
</protein>
<dbReference type="EMBL" id="VYXP01000001">
    <property type="protein sequence ID" value="KAA9134129.1"/>
    <property type="molecule type" value="Genomic_DNA"/>
</dbReference>
<proteinExistence type="predicted"/>
<dbReference type="InterPro" id="IPR011042">
    <property type="entry name" value="6-blade_b-propeller_TolB-like"/>
</dbReference>
<feature type="transmembrane region" description="Helical" evidence="1">
    <location>
        <begin position="73"/>
        <end position="93"/>
    </location>
</feature>
<keyword evidence="3" id="KW-1185">Reference proteome</keyword>
<evidence type="ECO:0000256" key="1">
    <source>
        <dbReference type="SAM" id="Phobius"/>
    </source>
</evidence>
<dbReference type="Proteomes" id="UP000325372">
    <property type="component" value="Unassembled WGS sequence"/>
</dbReference>